<evidence type="ECO:0000313" key="14">
    <source>
        <dbReference type="Proteomes" id="UP001420932"/>
    </source>
</evidence>
<feature type="domain" description="Leucine-rich repeat-containing N-terminal plant-type" evidence="11">
    <location>
        <begin position="30"/>
        <end position="79"/>
    </location>
</feature>
<evidence type="ECO:0000256" key="7">
    <source>
        <dbReference type="ARBA" id="ARBA00023136"/>
    </source>
</evidence>
<keyword evidence="2" id="KW-0433">Leucine-rich repeat</keyword>
<dbReference type="InterPro" id="IPR003591">
    <property type="entry name" value="Leu-rich_rpt_typical-subtyp"/>
</dbReference>
<sequence length="419" mass="46655">MKMNVKSSISLFAILIVLDLVFSSFTPHPHEDQADALITWKTSLSHFNITGALATWNTNTTSSHTTPYSPCKWQGIVCSHNGRVEKIQLGNEGLVGDLKNFNFSSFHDLSELQLSFNNLTGSIPPQIGKLKSLTYLGFSENKFHGLIPSTIRNLTNLLFLKLNGNQISGTIPNELFHLSQLQFLYLDNNRLVGSIAPSIGQIKSLRELDLSFNKLSGPIPTTLVNISILAVLAMQNNQINGSIPEEIGQMFQLRYLLLGSNQLVGSIPPSLGQLIFVSMLYLYDNKLTGPIPIELAHLTALDYLDLSSNQLTGDPRELICALPELISFNISHNMIEENSSLIYKGNLPKPPRLFRNGECVAANISRYLHTFDNSNINKRNCKDIIIIVLFSGTFILLVLFGVLLKRNTMKEIKSKWEGQ</sequence>
<evidence type="ECO:0000256" key="9">
    <source>
        <dbReference type="SAM" id="Phobius"/>
    </source>
</evidence>
<keyword evidence="6 9" id="KW-1133">Transmembrane helix</keyword>
<dbReference type="Proteomes" id="UP001420932">
    <property type="component" value="Unassembled WGS sequence"/>
</dbReference>
<dbReference type="SMART" id="SM00369">
    <property type="entry name" value="LRR_TYP"/>
    <property type="match status" value="6"/>
</dbReference>
<evidence type="ECO:0000256" key="2">
    <source>
        <dbReference type="ARBA" id="ARBA00022614"/>
    </source>
</evidence>
<comment type="subcellular location">
    <subcellularLocation>
        <location evidence="1">Membrane</location>
    </subcellularLocation>
</comment>
<feature type="chain" id="PRO_5042992359" description="Leucine-rich repeat-containing N-terminal plant-type domain-containing protein" evidence="10">
    <location>
        <begin position="24"/>
        <end position="419"/>
    </location>
</feature>
<keyword evidence="8" id="KW-0325">Glycoprotein</keyword>
<keyword evidence="4 10" id="KW-0732">Signal</keyword>
<evidence type="ECO:0000256" key="4">
    <source>
        <dbReference type="ARBA" id="ARBA00022729"/>
    </source>
</evidence>
<protein>
    <recommendedName>
        <fullName evidence="15">Leucine-rich repeat-containing N-terminal plant-type domain-containing protein</fullName>
    </recommendedName>
</protein>
<feature type="domain" description="Disease resistance R13L4/SHOC-2-like LRR" evidence="12">
    <location>
        <begin position="102"/>
        <end position="210"/>
    </location>
</feature>
<dbReference type="InterPro" id="IPR013210">
    <property type="entry name" value="LRR_N_plant-typ"/>
</dbReference>
<dbReference type="SUPFAM" id="SSF52058">
    <property type="entry name" value="L domain-like"/>
    <property type="match status" value="1"/>
</dbReference>
<evidence type="ECO:0000256" key="3">
    <source>
        <dbReference type="ARBA" id="ARBA00022692"/>
    </source>
</evidence>
<feature type="transmembrane region" description="Helical" evidence="9">
    <location>
        <begin position="384"/>
        <end position="404"/>
    </location>
</feature>
<evidence type="ECO:0000256" key="6">
    <source>
        <dbReference type="ARBA" id="ARBA00022989"/>
    </source>
</evidence>
<keyword evidence="5" id="KW-0677">Repeat</keyword>
<dbReference type="PRINTS" id="PR00019">
    <property type="entry name" value="LEURICHRPT"/>
</dbReference>
<dbReference type="InterPro" id="IPR032675">
    <property type="entry name" value="LRR_dom_sf"/>
</dbReference>
<accession>A0AAP0F9D8</accession>
<dbReference type="FunFam" id="3.80.10.10:FF:000041">
    <property type="entry name" value="LRR receptor-like serine/threonine-protein kinase ERECTA"/>
    <property type="match status" value="1"/>
</dbReference>
<dbReference type="Pfam" id="PF08263">
    <property type="entry name" value="LRRNT_2"/>
    <property type="match status" value="1"/>
</dbReference>
<evidence type="ECO:0000256" key="5">
    <source>
        <dbReference type="ARBA" id="ARBA00022737"/>
    </source>
</evidence>
<evidence type="ECO:0000256" key="8">
    <source>
        <dbReference type="ARBA" id="ARBA00023180"/>
    </source>
</evidence>
<dbReference type="GO" id="GO:0016020">
    <property type="term" value="C:membrane"/>
    <property type="evidence" value="ECO:0007669"/>
    <property type="project" value="UniProtKB-SubCell"/>
</dbReference>
<evidence type="ECO:0000256" key="10">
    <source>
        <dbReference type="SAM" id="SignalP"/>
    </source>
</evidence>
<evidence type="ECO:0000259" key="12">
    <source>
        <dbReference type="Pfam" id="PF23598"/>
    </source>
</evidence>
<keyword evidence="7 9" id="KW-0472">Membrane</keyword>
<organism evidence="13 14">
    <name type="scientific">Stephania yunnanensis</name>
    <dbReference type="NCBI Taxonomy" id="152371"/>
    <lineage>
        <taxon>Eukaryota</taxon>
        <taxon>Viridiplantae</taxon>
        <taxon>Streptophyta</taxon>
        <taxon>Embryophyta</taxon>
        <taxon>Tracheophyta</taxon>
        <taxon>Spermatophyta</taxon>
        <taxon>Magnoliopsida</taxon>
        <taxon>Ranunculales</taxon>
        <taxon>Menispermaceae</taxon>
        <taxon>Menispermoideae</taxon>
        <taxon>Cissampelideae</taxon>
        <taxon>Stephania</taxon>
    </lineage>
</organism>
<dbReference type="InterPro" id="IPR055414">
    <property type="entry name" value="LRR_R13L4/SHOC2-like"/>
</dbReference>
<reference evidence="13 14" key="1">
    <citation type="submission" date="2024-01" db="EMBL/GenBank/DDBJ databases">
        <title>Genome assemblies of Stephania.</title>
        <authorList>
            <person name="Yang L."/>
        </authorList>
    </citation>
    <scope>NUCLEOTIDE SEQUENCE [LARGE SCALE GENOMIC DNA]</scope>
    <source>
        <strain evidence="13">YNDBR</strain>
        <tissue evidence="13">Leaf</tissue>
    </source>
</reference>
<dbReference type="AlphaFoldDB" id="A0AAP0F9D8"/>
<name>A0AAP0F9D8_9MAGN</name>
<feature type="signal peptide" evidence="10">
    <location>
        <begin position="1"/>
        <end position="23"/>
    </location>
</feature>
<gene>
    <name evidence="13" type="ORF">Syun_023691</name>
</gene>
<dbReference type="PANTHER" id="PTHR48060">
    <property type="entry name" value="DNA DAMAGE-REPAIR/TOLERATION PROTEIN DRT100"/>
    <property type="match status" value="1"/>
</dbReference>
<dbReference type="InterPro" id="IPR001611">
    <property type="entry name" value="Leu-rich_rpt"/>
</dbReference>
<keyword evidence="3 9" id="KW-0812">Transmembrane</keyword>
<comment type="caution">
    <text evidence="13">The sequence shown here is derived from an EMBL/GenBank/DDBJ whole genome shotgun (WGS) entry which is preliminary data.</text>
</comment>
<evidence type="ECO:0008006" key="15">
    <source>
        <dbReference type="Google" id="ProtNLM"/>
    </source>
</evidence>
<dbReference type="InterPro" id="IPR053211">
    <property type="entry name" value="DNA_repair-toleration"/>
</dbReference>
<dbReference type="EMBL" id="JBBNAF010000010">
    <property type="protein sequence ID" value="KAK9107680.1"/>
    <property type="molecule type" value="Genomic_DNA"/>
</dbReference>
<evidence type="ECO:0000259" key="11">
    <source>
        <dbReference type="Pfam" id="PF08263"/>
    </source>
</evidence>
<dbReference type="Pfam" id="PF23598">
    <property type="entry name" value="LRR_14"/>
    <property type="match status" value="1"/>
</dbReference>
<dbReference type="FunFam" id="3.80.10.10:FF:000400">
    <property type="entry name" value="Nuclear pore complex protein NUP107"/>
    <property type="match status" value="1"/>
</dbReference>
<evidence type="ECO:0000256" key="1">
    <source>
        <dbReference type="ARBA" id="ARBA00004370"/>
    </source>
</evidence>
<dbReference type="Pfam" id="PF00560">
    <property type="entry name" value="LRR_1"/>
    <property type="match status" value="2"/>
</dbReference>
<proteinExistence type="predicted"/>
<dbReference type="Gene3D" id="3.80.10.10">
    <property type="entry name" value="Ribonuclease Inhibitor"/>
    <property type="match status" value="3"/>
</dbReference>
<evidence type="ECO:0000313" key="13">
    <source>
        <dbReference type="EMBL" id="KAK9107680.1"/>
    </source>
</evidence>
<dbReference type="PANTHER" id="PTHR48060:SF24">
    <property type="entry name" value="NON-SPECIFIC SERINE_THREONINE PROTEIN KINASE"/>
    <property type="match status" value="1"/>
</dbReference>
<keyword evidence="14" id="KW-1185">Reference proteome</keyword>